<dbReference type="Proteomes" id="UP000600918">
    <property type="component" value="Unassembled WGS sequence"/>
</dbReference>
<dbReference type="EMBL" id="JACSDY010000009">
    <property type="protein sequence ID" value="KAF7420142.1"/>
    <property type="molecule type" value="Genomic_DNA"/>
</dbReference>
<protein>
    <submittedName>
        <fullName evidence="1">Uncharacterized protein</fullName>
    </submittedName>
</protein>
<accession>A0A834U7Q5</accession>
<dbReference type="AlphaFoldDB" id="A0A834U7Q5"/>
<name>A0A834U7Q5_VESPE</name>
<evidence type="ECO:0000313" key="2">
    <source>
        <dbReference type="Proteomes" id="UP000600918"/>
    </source>
</evidence>
<reference evidence="1" key="1">
    <citation type="journal article" date="2020" name="G3 (Bethesda)">
        <title>High-Quality Assemblies for Three Invasive Social Wasps from the &lt;i&gt;Vespula&lt;/i&gt; Genus.</title>
        <authorList>
            <person name="Harrop T.W.R."/>
            <person name="Guhlin J."/>
            <person name="McLaughlin G.M."/>
            <person name="Permina E."/>
            <person name="Stockwell P."/>
            <person name="Gilligan J."/>
            <person name="Le Lec M.F."/>
            <person name="Gruber M.A.M."/>
            <person name="Quinn O."/>
            <person name="Lovegrove M."/>
            <person name="Duncan E.J."/>
            <person name="Remnant E.J."/>
            <person name="Van Eeckhoven J."/>
            <person name="Graham B."/>
            <person name="Knapp R.A."/>
            <person name="Langford K.W."/>
            <person name="Kronenberg Z."/>
            <person name="Press M.O."/>
            <person name="Eacker S.M."/>
            <person name="Wilson-Rankin E.E."/>
            <person name="Purcell J."/>
            <person name="Lester P.J."/>
            <person name="Dearden P.K."/>
        </authorList>
    </citation>
    <scope>NUCLEOTIDE SEQUENCE</scope>
    <source>
        <strain evidence="1">Volc-1</strain>
    </source>
</reference>
<comment type="caution">
    <text evidence="1">The sequence shown here is derived from an EMBL/GenBank/DDBJ whole genome shotgun (WGS) entry which is preliminary data.</text>
</comment>
<sequence>MGIERLRVDARRKEAIPMLATKRVCEKRERERRSGMGRAACVEFLQLKRDFQNNKLRRKMEKKGASEVIGPSTVAMIRKGCGW</sequence>
<evidence type="ECO:0000313" key="1">
    <source>
        <dbReference type="EMBL" id="KAF7420142.1"/>
    </source>
</evidence>
<keyword evidence="2" id="KW-1185">Reference proteome</keyword>
<gene>
    <name evidence="1" type="ORF">H0235_010439</name>
</gene>
<organism evidence="1 2">
    <name type="scientific">Vespula pensylvanica</name>
    <name type="common">Western yellow jacket</name>
    <name type="synonym">Wasp</name>
    <dbReference type="NCBI Taxonomy" id="30213"/>
    <lineage>
        <taxon>Eukaryota</taxon>
        <taxon>Metazoa</taxon>
        <taxon>Ecdysozoa</taxon>
        <taxon>Arthropoda</taxon>
        <taxon>Hexapoda</taxon>
        <taxon>Insecta</taxon>
        <taxon>Pterygota</taxon>
        <taxon>Neoptera</taxon>
        <taxon>Endopterygota</taxon>
        <taxon>Hymenoptera</taxon>
        <taxon>Apocrita</taxon>
        <taxon>Aculeata</taxon>
        <taxon>Vespoidea</taxon>
        <taxon>Vespidae</taxon>
        <taxon>Vespinae</taxon>
        <taxon>Vespula</taxon>
    </lineage>
</organism>
<proteinExistence type="predicted"/>